<keyword evidence="1" id="KW-1133">Transmembrane helix</keyword>
<evidence type="ECO:0000313" key="3">
    <source>
        <dbReference type="Proteomes" id="UP000030746"/>
    </source>
</evidence>
<reference evidence="2 3" key="1">
    <citation type="journal article" date="2013" name="Nature">
        <title>Insights into bilaterian evolution from three spiralian genomes.</title>
        <authorList>
            <person name="Simakov O."/>
            <person name="Marletaz F."/>
            <person name="Cho S.J."/>
            <person name="Edsinger-Gonzales E."/>
            <person name="Havlak P."/>
            <person name="Hellsten U."/>
            <person name="Kuo D.H."/>
            <person name="Larsson T."/>
            <person name="Lv J."/>
            <person name="Arendt D."/>
            <person name="Savage R."/>
            <person name="Osoegawa K."/>
            <person name="de Jong P."/>
            <person name="Grimwood J."/>
            <person name="Chapman J.A."/>
            <person name="Shapiro H."/>
            <person name="Aerts A."/>
            <person name="Otillar R.P."/>
            <person name="Terry A.Y."/>
            <person name="Boore J.L."/>
            <person name="Grigoriev I.V."/>
            <person name="Lindberg D.R."/>
            <person name="Seaver E.C."/>
            <person name="Weisblat D.A."/>
            <person name="Putnam N.H."/>
            <person name="Rokhsar D.S."/>
        </authorList>
    </citation>
    <scope>NUCLEOTIDE SEQUENCE [LARGE SCALE GENOMIC DNA]</scope>
</reference>
<dbReference type="RefSeq" id="XP_009054829.1">
    <property type="nucleotide sequence ID" value="XM_009056581.1"/>
</dbReference>
<dbReference type="KEGG" id="lgi:LOTGIDRAFT_161255"/>
<evidence type="ECO:0000256" key="1">
    <source>
        <dbReference type="SAM" id="Phobius"/>
    </source>
</evidence>
<organism evidence="2 3">
    <name type="scientific">Lottia gigantea</name>
    <name type="common">Giant owl limpet</name>
    <dbReference type="NCBI Taxonomy" id="225164"/>
    <lineage>
        <taxon>Eukaryota</taxon>
        <taxon>Metazoa</taxon>
        <taxon>Spiralia</taxon>
        <taxon>Lophotrochozoa</taxon>
        <taxon>Mollusca</taxon>
        <taxon>Gastropoda</taxon>
        <taxon>Patellogastropoda</taxon>
        <taxon>Lottioidea</taxon>
        <taxon>Lottiidae</taxon>
        <taxon>Lottia</taxon>
    </lineage>
</organism>
<keyword evidence="1" id="KW-0812">Transmembrane</keyword>
<dbReference type="CTD" id="20238651"/>
<keyword evidence="1" id="KW-0472">Membrane</keyword>
<gene>
    <name evidence="2" type="ORF">LOTGIDRAFT_161255</name>
</gene>
<evidence type="ECO:0000313" key="2">
    <source>
        <dbReference type="EMBL" id="ESO94554.1"/>
    </source>
</evidence>
<accession>V4BZH6</accession>
<dbReference type="EMBL" id="KB201802">
    <property type="protein sequence ID" value="ESO94554.1"/>
    <property type="molecule type" value="Genomic_DNA"/>
</dbReference>
<dbReference type="Proteomes" id="UP000030746">
    <property type="component" value="Unassembled WGS sequence"/>
</dbReference>
<dbReference type="AlphaFoldDB" id="V4BZH6"/>
<name>V4BZH6_LOTGI</name>
<proteinExistence type="predicted"/>
<feature type="transmembrane region" description="Helical" evidence="1">
    <location>
        <begin position="23"/>
        <end position="43"/>
    </location>
</feature>
<keyword evidence="3" id="KW-1185">Reference proteome</keyword>
<dbReference type="OrthoDB" id="6046730at2759"/>
<sequence length="360" mass="40926">MWKIRRYKLRFQRCDRLSKAQNLIKITAVTSLLLFTLNNVIFWTRIGKDAKLGRPQLQIRALLDSLLETKLQAEKLAGGYGLHLATTWTKTFQKDPVHKVVIENWVNISKQVKPVLVSQEGNIRMEVNSSDWSIISEVETECDRIPTLRGVLKKIMSKFTSKLYGFSNSDLIFGKDFWTSVKMVLGHSSLLKKPILILGKRINVKFNRSETYHIHDIPTIAQRGSYPAEGSSDIFITNKLFPWSNIPKIVVGRMGLGMWIVGYARAQNVTLIDITNTSTILHLTTNIGIQESGYARNHSFNIDLLHKLGFGAAHFQLGSLDCVDRFTQYDTEGKVQIQKRKVEPVCYGGHLNDFISSDKD</sequence>
<protein>
    <submittedName>
        <fullName evidence="2">Uncharacterized protein</fullName>
    </submittedName>
</protein>
<dbReference type="HOGENOM" id="CLU_770057_0_0_1"/>
<dbReference type="GeneID" id="20238651"/>